<accession>A0AAN8WVJ8</accession>
<organism evidence="2 3">
    <name type="scientific">Halocaridina rubra</name>
    <name type="common">Hawaiian red shrimp</name>
    <dbReference type="NCBI Taxonomy" id="373956"/>
    <lineage>
        <taxon>Eukaryota</taxon>
        <taxon>Metazoa</taxon>
        <taxon>Ecdysozoa</taxon>
        <taxon>Arthropoda</taxon>
        <taxon>Crustacea</taxon>
        <taxon>Multicrustacea</taxon>
        <taxon>Malacostraca</taxon>
        <taxon>Eumalacostraca</taxon>
        <taxon>Eucarida</taxon>
        <taxon>Decapoda</taxon>
        <taxon>Pleocyemata</taxon>
        <taxon>Caridea</taxon>
        <taxon>Atyoidea</taxon>
        <taxon>Atyidae</taxon>
        <taxon>Halocaridina</taxon>
    </lineage>
</organism>
<keyword evidence="3" id="KW-1185">Reference proteome</keyword>
<feature type="region of interest" description="Disordered" evidence="1">
    <location>
        <begin position="1"/>
        <end position="186"/>
    </location>
</feature>
<reference evidence="2 3" key="1">
    <citation type="submission" date="2023-11" db="EMBL/GenBank/DDBJ databases">
        <title>Halocaridina rubra genome assembly.</title>
        <authorList>
            <person name="Smith C."/>
        </authorList>
    </citation>
    <scope>NUCLEOTIDE SEQUENCE [LARGE SCALE GENOMIC DNA]</scope>
    <source>
        <strain evidence="2">EP-1</strain>
        <tissue evidence="2">Whole</tissue>
    </source>
</reference>
<evidence type="ECO:0000256" key="1">
    <source>
        <dbReference type="SAM" id="MobiDB-lite"/>
    </source>
</evidence>
<dbReference type="EMBL" id="JAXCGZ010018934">
    <property type="protein sequence ID" value="KAK7067070.1"/>
    <property type="molecule type" value="Genomic_DNA"/>
</dbReference>
<feature type="compositionally biased region" description="Polar residues" evidence="1">
    <location>
        <begin position="47"/>
        <end position="56"/>
    </location>
</feature>
<evidence type="ECO:0000313" key="3">
    <source>
        <dbReference type="Proteomes" id="UP001381693"/>
    </source>
</evidence>
<protein>
    <submittedName>
        <fullName evidence="2">Uncharacterized protein</fullName>
    </submittedName>
</protein>
<feature type="compositionally biased region" description="Basic and acidic residues" evidence="1">
    <location>
        <begin position="97"/>
        <end position="108"/>
    </location>
</feature>
<evidence type="ECO:0000313" key="2">
    <source>
        <dbReference type="EMBL" id="KAK7067070.1"/>
    </source>
</evidence>
<gene>
    <name evidence="2" type="ORF">SK128_010789</name>
</gene>
<comment type="caution">
    <text evidence="2">The sequence shown here is derived from an EMBL/GenBank/DDBJ whole genome shotgun (WGS) entry which is preliminary data.</text>
</comment>
<dbReference type="Proteomes" id="UP001381693">
    <property type="component" value="Unassembled WGS sequence"/>
</dbReference>
<sequence>MDLVQQRIPPLQAQEETESQTSGGVVKRSSTSTSPVPEPVEIRIKSRTPSPLSTPVLSLKEEILPDLPDQIKTPSPSPPPSHEHTHSGGQILTPQHSQEDLEEYHQETAETPSISPPSRDYNTMHPLSTPVPTPAGSPVKFRSDPLPVATPTDTPLPSEYSDKNICTPDQPLSSHQSSAEKGHTAKPFSSNKLAINHHPELSSNLKNPEIILMPPNTKLAQISVLPSFSDQGIQVDCRETGIRSKTPPSPSVVEHSQTESQEQATEETLSIVCNSSNEATTPSSAEVCDTTCLTLSEGEVLNSQLAGDISVEDGEIARMCQVTISHGTTNTLCIAHRGLPSKSLVCTHT</sequence>
<feature type="compositionally biased region" description="Polar residues" evidence="1">
    <location>
        <begin position="87"/>
        <end position="96"/>
    </location>
</feature>
<name>A0AAN8WVJ8_HALRR</name>
<feature type="region of interest" description="Disordered" evidence="1">
    <location>
        <begin position="241"/>
        <end position="265"/>
    </location>
</feature>
<dbReference type="AlphaFoldDB" id="A0AAN8WVJ8"/>
<proteinExistence type="predicted"/>
<feature type="compositionally biased region" description="Low complexity" evidence="1">
    <location>
        <begin position="254"/>
        <end position="265"/>
    </location>
</feature>